<dbReference type="Gene3D" id="2.115.10.20">
    <property type="entry name" value="Glycosyl hydrolase domain, family 43"/>
    <property type="match status" value="1"/>
</dbReference>
<dbReference type="Proteomes" id="UP000002043">
    <property type="component" value="Chromosome"/>
</dbReference>
<protein>
    <submittedName>
        <fullName evidence="4">Glycosidase PH1107-related protein</fullName>
    </submittedName>
</protein>
<dbReference type="Pfam" id="PF04041">
    <property type="entry name" value="Glyco_hydro_130"/>
    <property type="match status" value="1"/>
</dbReference>
<dbReference type="PIRSF" id="PIRSF016202">
    <property type="entry name" value="PH1107"/>
    <property type="match status" value="1"/>
</dbReference>
<dbReference type="HOGENOM" id="CLU_046648_0_0_0"/>
<dbReference type="GO" id="GO:0016757">
    <property type="term" value="F:glycosyltransferase activity"/>
    <property type="evidence" value="ECO:0007669"/>
    <property type="project" value="UniProtKB-KW"/>
</dbReference>
<dbReference type="eggNOG" id="COG2152">
    <property type="taxonomic scope" value="Bacteria"/>
</dbReference>
<reference evidence="5" key="1">
    <citation type="journal article" date="2010" name="Stand. Genomic Sci.">
        <title>Complete genome sequence of Thermocrinis albus type strain (HI 11/12T).</title>
        <authorList>
            <person name="Wirth R."/>
            <person name="Sikorski J."/>
            <person name="Brambilla E."/>
            <person name="Misra M."/>
            <person name="Lapidus A."/>
            <person name="Copeland A."/>
            <person name="Nolan M."/>
            <person name="Lucas S."/>
            <person name="Chen F."/>
            <person name="Tice H."/>
            <person name="Cheng J.F."/>
            <person name="Han C."/>
            <person name="Detter J.C."/>
            <person name="Tapia R."/>
            <person name="Bruce D."/>
            <person name="Goodwin L."/>
            <person name="Pitluck S."/>
            <person name="Pati A."/>
            <person name="Anderson I."/>
            <person name="Ivanova N."/>
            <person name="Mavromatis K."/>
            <person name="Mikhailova N."/>
            <person name="Chen A."/>
            <person name="Palaniappan K."/>
            <person name="Bilek Y."/>
            <person name="Hader T."/>
            <person name="Land M."/>
            <person name="Hauser L."/>
            <person name="Chang Y.J."/>
            <person name="Jeffries C.D."/>
            <person name="Tindall B.J."/>
            <person name="Rohde M."/>
            <person name="Goker M."/>
            <person name="Bristow J."/>
            <person name="Eisen J.A."/>
            <person name="Markowitz V."/>
            <person name="Hugenholtz P."/>
            <person name="Kyrpides N.C."/>
            <person name="Klenk H.P."/>
        </authorList>
    </citation>
    <scope>NUCLEOTIDE SEQUENCE [LARGE SCALE GENOMIC DNA]</scope>
    <source>
        <strain evidence="5">DSM 14484 / JCM 11386 / HI 11/12</strain>
    </source>
</reference>
<dbReference type="AlphaFoldDB" id="D3SMP0"/>
<dbReference type="SUPFAM" id="SSF75005">
    <property type="entry name" value="Arabinanase/levansucrase/invertase"/>
    <property type="match status" value="1"/>
</dbReference>
<dbReference type="InterPro" id="IPR007184">
    <property type="entry name" value="Mannoside_phosphorylase"/>
</dbReference>
<dbReference type="RefSeq" id="WP_012992426.1">
    <property type="nucleotide sequence ID" value="NC_013894.1"/>
</dbReference>
<evidence type="ECO:0000256" key="3">
    <source>
        <dbReference type="ARBA" id="ARBA00024356"/>
    </source>
</evidence>
<keyword evidence="2" id="KW-0808">Transferase</keyword>
<evidence type="ECO:0000313" key="5">
    <source>
        <dbReference type="Proteomes" id="UP000002043"/>
    </source>
</evidence>
<organism evidence="4 5">
    <name type="scientific">Thermocrinis albus (strain DSM 14484 / JCM 11386 / HI 11/12)</name>
    <dbReference type="NCBI Taxonomy" id="638303"/>
    <lineage>
        <taxon>Bacteria</taxon>
        <taxon>Pseudomonadati</taxon>
        <taxon>Aquificota</taxon>
        <taxon>Aquificia</taxon>
        <taxon>Aquificales</taxon>
        <taxon>Aquificaceae</taxon>
        <taxon>Thermocrinis</taxon>
    </lineage>
</organism>
<sequence>MPELFKRWPLNPILTPENWPYPANAVFNPGAVRFGDRILLLVRVEDFRGFSHLTVATSPDGKTGWDIEERPTLKPEPDKYPEEMWGIEDPRIVLLEDGVFAITYVAYSWHGPTVCLALTEDFVNFRRLGPVLPPGNKNASLFPKRFKGRWLMINRIGNQVCISYSQDLKNWENHTPIMEPRPGGWWDSYRIGLGPPPIETPEGWLVIYHGVKKTVAGEIYRVGLALLDLEDPTRVIRRGDEWVLSPRATYERVGDVPNVVFPCGAVTVGEDLFLYYGAADTYVALAYANIRDLLDYLSSSS</sequence>
<evidence type="ECO:0000256" key="1">
    <source>
        <dbReference type="ARBA" id="ARBA00022676"/>
    </source>
</evidence>
<comment type="similarity">
    <text evidence="3">Belongs to the glycosyl hydrolase 130 family.</text>
</comment>
<proteinExistence type="inferred from homology"/>
<keyword evidence="5" id="KW-1185">Reference proteome</keyword>
<evidence type="ECO:0000313" key="4">
    <source>
        <dbReference type="EMBL" id="ADC90020.1"/>
    </source>
</evidence>
<keyword evidence="4" id="KW-0378">Hydrolase</keyword>
<dbReference type="PANTHER" id="PTHR34106:SF5">
    <property type="entry name" value="GLYCOSIDASE"/>
    <property type="match status" value="1"/>
</dbReference>
<dbReference type="KEGG" id="tal:Thal_1389"/>
<dbReference type="OrthoDB" id="9759709at2"/>
<dbReference type="GO" id="GO:0016798">
    <property type="term" value="F:hydrolase activity, acting on glycosyl bonds"/>
    <property type="evidence" value="ECO:0007669"/>
    <property type="project" value="UniProtKB-KW"/>
</dbReference>
<name>D3SMP0_THEAH</name>
<keyword evidence="4" id="KW-0326">Glycosidase</keyword>
<dbReference type="STRING" id="638303.Thal_1389"/>
<dbReference type="CDD" id="cd18615">
    <property type="entry name" value="GH130"/>
    <property type="match status" value="1"/>
</dbReference>
<dbReference type="InterPro" id="IPR023296">
    <property type="entry name" value="Glyco_hydro_beta-prop_sf"/>
</dbReference>
<keyword evidence="1" id="KW-0328">Glycosyltransferase</keyword>
<evidence type="ECO:0000256" key="2">
    <source>
        <dbReference type="ARBA" id="ARBA00022679"/>
    </source>
</evidence>
<accession>D3SMP0</accession>
<dbReference type="PANTHER" id="PTHR34106">
    <property type="entry name" value="GLYCOSIDASE"/>
    <property type="match status" value="1"/>
</dbReference>
<dbReference type="EMBL" id="CP001931">
    <property type="protein sequence ID" value="ADC90020.1"/>
    <property type="molecule type" value="Genomic_DNA"/>
</dbReference>
<gene>
    <name evidence="4" type="ordered locus">Thal_1389</name>
</gene>